<evidence type="ECO:0000313" key="2">
    <source>
        <dbReference type="Proteomes" id="UP000054776"/>
    </source>
</evidence>
<organism evidence="1 2">
    <name type="scientific">Trichinella spiralis</name>
    <name type="common">Trichina worm</name>
    <dbReference type="NCBI Taxonomy" id="6334"/>
    <lineage>
        <taxon>Eukaryota</taxon>
        <taxon>Metazoa</taxon>
        <taxon>Ecdysozoa</taxon>
        <taxon>Nematoda</taxon>
        <taxon>Enoplea</taxon>
        <taxon>Dorylaimia</taxon>
        <taxon>Trichinellida</taxon>
        <taxon>Trichinellidae</taxon>
        <taxon>Trichinella</taxon>
    </lineage>
</organism>
<protein>
    <submittedName>
        <fullName evidence="1">Uncharacterized protein</fullName>
    </submittedName>
</protein>
<reference evidence="1 2" key="1">
    <citation type="submission" date="2015-01" db="EMBL/GenBank/DDBJ databases">
        <title>Evolution of Trichinella species and genotypes.</title>
        <authorList>
            <person name="Korhonen P.K."/>
            <person name="Edoardo P."/>
            <person name="Giuseppe L.R."/>
            <person name="Gasser R.B."/>
        </authorList>
    </citation>
    <scope>NUCLEOTIDE SEQUENCE [LARGE SCALE GENOMIC DNA]</scope>
    <source>
        <strain evidence="1">ISS3</strain>
    </source>
</reference>
<comment type="caution">
    <text evidence="1">The sequence shown here is derived from an EMBL/GenBank/DDBJ whole genome shotgun (WGS) entry which is preliminary data.</text>
</comment>
<proteinExistence type="predicted"/>
<dbReference type="InParanoid" id="A0A0V1BHN9"/>
<dbReference type="Proteomes" id="UP000054776">
    <property type="component" value="Unassembled WGS sequence"/>
</dbReference>
<accession>A0A0V1BHN9</accession>
<sequence>MYFKKCKANNLQMIFDEERKLPHDGFDKLFHACKPNANTNNNGLIFTNKRHCCVFFLLQHNAVEKIFFYICFQGKFPTEFEEQIGSPRGFIVQWNRPMRSNVVLIVCRFANGTFYSLGISMAMRAVGQAITHVLRACRLRLALVIFAELLLCQ</sequence>
<dbReference type="EMBL" id="JYDH01000040">
    <property type="protein sequence ID" value="KRY36677.1"/>
    <property type="molecule type" value="Genomic_DNA"/>
</dbReference>
<name>A0A0V1BHN9_TRISP</name>
<gene>
    <name evidence="1" type="ORF">T01_12442</name>
</gene>
<keyword evidence="2" id="KW-1185">Reference proteome</keyword>
<evidence type="ECO:0000313" key="1">
    <source>
        <dbReference type="EMBL" id="KRY36677.1"/>
    </source>
</evidence>
<dbReference type="AlphaFoldDB" id="A0A0V1BHN9"/>